<dbReference type="EMBL" id="CCAE010000091">
    <property type="protein sequence ID" value="CDN90538.1"/>
    <property type="molecule type" value="Genomic_DNA"/>
</dbReference>
<evidence type="ECO:0000313" key="1">
    <source>
        <dbReference type="EMBL" id="CDN90538.1"/>
    </source>
</evidence>
<organism evidence="1 2">
    <name type="scientific">Hydrogenophaga intermedia</name>
    <dbReference type="NCBI Taxonomy" id="65786"/>
    <lineage>
        <taxon>Bacteria</taxon>
        <taxon>Pseudomonadati</taxon>
        <taxon>Pseudomonadota</taxon>
        <taxon>Betaproteobacteria</taxon>
        <taxon>Burkholderiales</taxon>
        <taxon>Comamonadaceae</taxon>
        <taxon>Hydrogenophaga</taxon>
    </lineage>
</organism>
<dbReference type="AlphaFoldDB" id="A0A1L1PKX5"/>
<keyword evidence="2" id="KW-1185">Reference proteome</keyword>
<gene>
    <name evidence="1" type="ORF">BN948_04983</name>
</gene>
<protein>
    <submittedName>
        <fullName evidence="1">Uncharacterized protein</fullName>
    </submittedName>
</protein>
<evidence type="ECO:0000313" key="2">
    <source>
        <dbReference type="Proteomes" id="UP000028878"/>
    </source>
</evidence>
<accession>A0A1L1PKX5</accession>
<reference evidence="2" key="2">
    <citation type="submission" date="2014-11" db="EMBL/GenBank/DDBJ databases">
        <title>Draft genome sequence of Hydrogenophaga intermedia S1.</title>
        <authorList>
            <person name="Gan H.M."/>
            <person name="Chew T.H."/>
            <person name="Stolz A."/>
        </authorList>
    </citation>
    <scope>NUCLEOTIDE SEQUENCE [LARGE SCALE GENOMIC DNA]</scope>
    <source>
        <strain evidence="2">S1</strain>
    </source>
</reference>
<dbReference type="Proteomes" id="UP000028878">
    <property type="component" value="Unassembled WGS sequence"/>
</dbReference>
<reference evidence="2" key="1">
    <citation type="submission" date="2014-02" db="EMBL/GenBank/DDBJ databases">
        <authorList>
            <person name="Gan H."/>
        </authorList>
    </citation>
    <scope>NUCLEOTIDE SEQUENCE [LARGE SCALE GENOMIC DNA]</scope>
    <source>
        <strain evidence="2">S1</strain>
    </source>
</reference>
<proteinExistence type="predicted"/>
<sequence length="791" mass="86266">MPNKVGQANQTPIALNQPFARHSRQKYQWVPPLEPRTPFQRIKHAASSLGTRIVDVLRPNSPRASDRVGSLKAADKEMVKLLAHVLDGATDVPTMAGTIQQFSASTDHVFHTDKDENVALAGLMDIRAKVHIEHMSLQDLQTLTTRLDKAIEASAASDSKDSLQVLGTLTGIRRQVVREQASRAVLEACKATLQASPHGPKAAADQFDVALRAAERALTNLGVPLDGSEAAKSRPYALVKEILNELLKRGDLQPKDGLPRESMRALFKALPSATQSELLASDKNKKPMFNDTGSVDALLKDTIAQQWRDLKQAVADHCEAVGTTNPSADLPRFSDHVTRLARQWPALQEHTAQHKLPGDRPLEDQVSQALAQLTRLQPEQLQAQLGRLTPEQLVDFSTALRSLGIEGDCLDLLSAEIRKGKRESLVTPGNYLLEACNHLSLGQMPKALEWLAHAIDATPAALETNAAFGNPQWKKGAEGYTAFQNHLIKSALDRLDEKELARLHASLRAPRFAELASLLQQIGFTLEDMPDPKGDRIRKMGMALETLITELDRRVKSTSTEPTDDQPLDEATFEVLSKLTGVRVFPSGEMGVVYDAPKAAFQRNLDAMLAKPAPGFTPVGQKGSSGVSEAMYVDLKRSNYVIEYPNDYSEPLFGNTEAFRIDQLRTNAELSADELLLLSQVAHQGLWAGVIATQSSPQDSPIRLPDGTPVNLVGQPKTTFTVRRGPEGRLFVRCEQELSPVLALDPATGNTTALDMVKSGAWFGVELEIGKGQVQVSKPLTCSYALVPAAA</sequence>
<name>A0A1L1PKX5_HYDIT</name>
<dbReference type="RefSeq" id="WP_035624672.1">
    <property type="nucleotide sequence ID" value="NZ_CCAE010000091.1"/>
</dbReference>